<dbReference type="Proteomes" id="UP000498980">
    <property type="component" value="Unassembled WGS sequence"/>
</dbReference>
<reference evidence="4 5" key="1">
    <citation type="submission" date="2020-05" db="EMBL/GenBank/DDBJ databases">
        <title>Whole genome shotgun sequence of Streptomyces fulvorobeus NBRC 15897.</title>
        <authorList>
            <person name="Komaki H."/>
            <person name="Tamura T."/>
        </authorList>
    </citation>
    <scope>NUCLEOTIDE SEQUENCE [LARGE SCALE GENOMIC DNA]</scope>
    <source>
        <strain evidence="4 5">NBRC 15897</strain>
    </source>
</reference>
<protein>
    <recommendedName>
        <fullName evidence="6">N-acetyltransferase domain-containing protein</fullName>
    </recommendedName>
</protein>
<dbReference type="CDD" id="cd02116">
    <property type="entry name" value="ACT"/>
    <property type="match status" value="1"/>
</dbReference>
<dbReference type="PROSITE" id="PS51186">
    <property type="entry name" value="GNAT"/>
    <property type="match status" value="1"/>
</dbReference>
<dbReference type="SUPFAM" id="SSF56300">
    <property type="entry name" value="Metallo-dependent phosphatases"/>
    <property type="match status" value="1"/>
</dbReference>
<evidence type="ECO:0000256" key="1">
    <source>
        <dbReference type="SAM" id="MobiDB-lite"/>
    </source>
</evidence>
<feature type="region of interest" description="Disordered" evidence="1">
    <location>
        <begin position="453"/>
        <end position="605"/>
    </location>
</feature>
<dbReference type="InterPro" id="IPR032093">
    <property type="entry name" value="PhoD_N"/>
</dbReference>
<proteinExistence type="predicted"/>
<dbReference type="InterPro" id="IPR052900">
    <property type="entry name" value="Phospholipid_Metab_Enz"/>
</dbReference>
<dbReference type="Pfam" id="PF16655">
    <property type="entry name" value="PhoD_N"/>
    <property type="match status" value="1"/>
</dbReference>
<dbReference type="EMBL" id="BLWC01000001">
    <property type="protein sequence ID" value="GFM95816.1"/>
    <property type="molecule type" value="Genomic_DNA"/>
</dbReference>
<dbReference type="InterPro" id="IPR000182">
    <property type="entry name" value="GNAT_dom"/>
</dbReference>
<dbReference type="InterPro" id="IPR016181">
    <property type="entry name" value="Acyl_CoA_acyltransferase"/>
</dbReference>
<feature type="compositionally biased region" description="Basic and acidic residues" evidence="1">
    <location>
        <begin position="553"/>
        <end position="573"/>
    </location>
</feature>
<dbReference type="PROSITE" id="PS51671">
    <property type="entry name" value="ACT"/>
    <property type="match status" value="1"/>
</dbReference>
<dbReference type="PANTHER" id="PTHR43606:SF1">
    <property type="entry name" value="PHOD-LIKE PHOSPHATASE METALLOPHOSPHATASE DOMAIN-CONTAINING PROTEIN"/>
    <property type="match status" value="1"/>
</dbReference>
<name>A0A7J0C257_9ACTN</name>
<dbReference type="GO" id="GO:0016747">
    <property type="term" value="F:acyltransferase activity, transferring groups other than amino-acyl groups"/>
    <property type="evidence" value="ECO:0007669"/>
    <property type="project" value="InterPro"/>
</dbReference>
<evidence type="ECO:0008006" key="6">
    <source>
        <dbReference type="Google" id="ProtNLM"/>
    </source>
</evidence>
<evidence type="ECO:0000259" key="3">
    <source>
        <dbReference type="PROSITE" id="PS51671"/>
    </source>
</evidence>
<dbReference type="Pfam" id="PF00583">
    <property type="entry name" value="Acetyltransf_1"/>
    <property type="match status" value="1"/>
</dbReference>
<evidence type="ECO:0000259" key="2">
    <source>
        <dbReference type="PROSITE" id="PS51186"/>
    </source>
</evidence>
<comment type="caution">
    <text evidence="4">The sequence shown here is derived from an EMBL/GenBank/DDBJ whole genome shotgun (WGS) entry which is preliminary data.</text>
</comment>
<dbReference type="SUPFAM" id="SSF55729">
    <property type="entry name" value="Acyl-CoA N-acyltransferases (Nat)"/>
    <property type="match status" value="1"/>
</dbReference>
<dbReference type="Gene3D" id="3.60.21.70">
    <property type="entry name" value="PhoD-like phosphatase"/>
    <property type="match status" value="1"/>
</dbReference>
<feature type="compositionally biased region" description="Low complexity" evidence="1">
    <location>
        <begin position="455"/>
        <end position="545"/>
    </location>
</feature>
<accession>A0A7J0C257</accession>
<sequence length="1053" mass="114099">MGRDGGNQLRPDRTTAQRPGGTSMSSRPHIPHPGRRTVLRGSLLVSAATALPAAVTSAPAFALAGRPSAAWGVQTGAVTSSSALVWVRSDRPAQMLVETSATESFRRARRWHGPLVGTRTDFTGTTPLYGLPPGELVHYRVTLADPHDPRRTGKPVYGSFRTAPARRRDGVRFLWSGDIAGQGWGINPDIGGYRVYDEMRRLDPDFFLCSGDSIYADGVIEPAVTLPDGRIWRNITTEEKSKVAETLDEYRGNFRYNLLDANVRAFNARVPSVVQWDDHEVRNNWYPGQILDDPRYTEKDVDVLAARSMRAFGEYVPAPAAHGRSSGGRMHRVVRHGPLLDVFVLDMRSFRNPNSPNRQADDTTGILGAEQLAWLKRELSRSRATWKVIAADMPLGLVVEDGATDFEAVAQGDPGAPLGRELQVADLLRYIKRQRITGTVWLTADVHYTAAHHYSPSARPSRTSRRSGSSSQGRWRPVASRRTSSTPLSGPSGSSSGRRSGRTSPPWSRPSTSARWRSTATAAHSRCGCGPRAGRSCSARCSSPGLPASEPGGAEKHPENRTKKDDRQPDTHLTHQSQGVRDQATPLGHSEHMTDVTSAKSARRHHWRRDMTELAALFTAVAVADAIANLIGHQPDGPFLLIASAVALAATAGFHTWWARRHSHAPPGPAAGEAAPDAGGPAGLAAEDTVLWRMRTTVRDTPGSLAALCTALARFRVDILTLQTHPLANGTVDEFLLRAPLTLQAQELTREISAAGGSSTWIERADAHDLVDTPTRVLGLATRTALDAAELPLALRQLLGRCTIHSLPAVSVTGRATGESAPVEGVLEETSMRLRDPSGGVITVERPHLPFTPTEFARARALVELDARLGPRVPRSQDVLTLPEGNEITVRRADHGDLTAARAMHDRCSEQTLGLRYHGPVRDAGRYLDHLLSPRFGRTLAVQTASGKLVALGHLLWDGDETEVALLVEDDWQRRGIGSELLGRLVALAVEAGCESVYAVTQAHNTGMVAAMRGLGLPLDYQIEEGTLVVTARLDATPVRALPSYEGAERTGR</sequence>
<keyword evidence="5" id="KW-1185">Reference proteome</keyword>
<feature type="compositionally biased region" description="Polar residues" evidence="1">
    <location>
        <begin position="16"/>
        <end position="26"/>
    </location>
</feature>
<dbReference type="InterPro" id="IPR029052">
    <property type="entry name" value="Metallo-depent_PP-like"/>
</dbReference>
<gene>
    <name evidence="4" type="ORF">Sfulv_06270</name>
</gene>
<evidence type="ECO:0000313" key="5">
    <source>
        <dbReference type="Proteomes" id="UP000498980"/>
    </source>
</evidence>
<feature type="domain" description="ACT" evidence="3">
    <location>
        <begin position="693"/>
        <end position="767"/>
    </location>
</feature>
<organism evidence="4 5">
    <name type="scientific">Streptomyces fulvorobeus</name>
    <dbReference type="NCBI Taxonomy" id="284028"/>
    <lineage>
        <taxon>Bacteria</taxon>
        <taxon>Bacillati</taxon>
        <taxon>Actinomycetota</taxon>
        <taxon>Actinomycetes</taxon>
        <taxon>Kitasatosporales</taxon>
        <taxon>Streptomycetaceae</taxon>
        <taxon>Streptomyces</taxon>
    </lineage>
</organism>
<dbReference type="Gene3D" id="3.40.630.30">
    <property type="match status" value="1"/>
</dbReference>
<dbReference type="InterPro" id="IPR038607">
    <property type="entry name" value="PhoD-like_sf"/>
</dbReference>
<dbReference type="InterPro" id="IPR002912">
    <property type="entry name" value="ACT_dom"/>
</dbReference>
<feature type="domain" description="N-acetyltransferase" evidence="2">
    <location>
        <begin position="888"/>
        <end position="1040"/>
    </location>
</feature>
<dbReference type="InterPro" id="IPR018946">
    <property type="entry name" value="PhoD-like_MPP"/>
</dbReference>
<feature type="region of interest" description="Disordered" evidence="1">
    <location>
        <begin position="1"/>
        <end position="35"/>
    </location>
</feature>
<dbReference type="Pfam" id="PF09423">
    <property type="entry name" value="PhoD"/>
    <property type="match status" value="1"/>
</dbReference>
<dbReference type="AlphaFoldDB" id="A0A7J0C257"/>
<evidence type="ECO:0000313" key="4">
    <source>
        <dbReference type="EMBL" id="GFM95816.1"/>
    </source>
</evidence>
<dbReference type="CDD" id="cd04301">
    <property type="entry name" value="NAT_SF"/>
    <property type="match status" value="1"/>
</dbReference>
<dbReference type="PROSITE" id="PS51318">
    <property type="entry name" value="TAT"/>
    <property type="match status" value="1"/>
</dbReference>
<dbReference type="InterPro" id="IPR006311">
    <property type="entry name" value="TAT_signal"/>
</dbReference>
<dbReference type="PANTHER" id="PTHR43606">
    <property type="entry name" value="PHOSPHATASE, PUTATIVE (AFU_ORTHOLOGUE AFUA_6G08710)-RELATED"/>
    <property type="match status" value="1"/>
</dbReference>